<feature type="transmembrane region" description="Helical" evidence="1">
    <location>
        <begin position="20"/>
        <end position="36"/>
    </location>
</feature>
<keyword evidence="1" id="KW-0472">Membrane</keyword>
<keyword evidence="1" id="KW-0812">Transmembrane</keyword>
<evidence type="ECO:0000256" key="1">
    <source>
        <dbReference type="SAM" id="Phobius"/>
    </source>
</evidence>
<dbReference type="EMBL" id="JBEHCU010003130">
    <property type="protein sequence ID" value="KAL1402341.1"/>
    <property type="molecule type" value="Genomic_DNA"/>
</dbReference>
<name>A0ABD1DRF4_CULPP</name>
<protein>
    <submittedName>
        <fullName evidence="2">Uncharacterized protein</fullName>
    </submittedName>
</protein>
<dbReference type="AlphaFoldDB" id="A0ABD1DRF4"/>
<comment type="caution">
    <text evidence="2">The sequence shown here is derived from an EMBL/GenBank/DDBJ whole genome shotgun (WGS) entry which is preliminary data.</text>
</comment>
<keyword evidence="3" id="KW-1185">Reference proteome</keyword>
<reference evidence="2 3" key="1">
    <citation type="submission" date="2024-05" db="EMBL/GenBank/DDBJ databases">
        <title>Culex pipiens pipiens assembly and annotation.</title>
        <authorList>
            <person name="Alout H."/>
            <person name="Durand T."/>
        </authorList>
    </citation>
    <scope>NUCLEOTIDE SEQUENCE [LARGE SCALE GENOMIC DNA]</scope>
    <source>
        <strain evidence="2">HA-2024</strain>
        <tissue evidence="2">Whole body</tissue>
    </source>
</reference>
<evidence type="ECO:0000313" key="3">
    <source>
        <dbReference type="Proteomes" id="UP001562425"/>
    </source>
</evidence>
<keyword evidence="1" id="KW-1133">Transmembrane helix</keyword>
<evidence type="ECO:0000313" key="2">
    <source>
        <dbReference type="EMBL" id="KAL1402341.1"/>
    </source>
</evidence>
<proteinExistence type="predicted"/>
<sequence>MLVHRSVHPNRQQDQVMANWYILGLLVAVFAVQRGADSLLLTQTAPNLLVEIGVNNAADTQCFFKKIFKGQASPIQITHTMPAAMPINYVLVDASNSIYRATGITATIVRGAIATAMLTLQVTESSGKPVFLNDIIVIMKCTP</sequence>
<accession>A0ABD1DRF4</accession>
<dbReference type="Proteomes" id="UP001562425">
    <property type="component" value="Unassembled WGS sequence"/>
</dbReference>
<organism evidence="2 3">
    <name type="scientific">Culex pipiens pipiens</name>
    <name type="common">Northern house mosquito</name>
    <dbReference type="NCBI Taxonomy" id="38569"/>
    <lineage>
        <taxon>Eukaryota</taxon>
        <taxon>Metazoa</taxon>
        <taxon>Ecdysozoa</taxon>
        <taxon>Arthropoda</taxon>
        <taxon>Hexapoda</taxon>
        <taxon>Insecta</taxon>
        <taxon>Pterygota</taxon>
        <taxon>Neoptera</taxon>
        <taxon>Endopterygota</taxon>
        <taxon>Diptera</taxon>
        <taxon>Nematocera</taxon>
        <taxon>Culicoidea</taxon>
        <taxon>Culicidae</taxon>
        <taxon>Culicinae</taxon>
        <taxon>Culicini</taxon>
        <taxon>Culex</taxon>
        <taxon>Culex</taxon>
    </lineage>
</organism>
<gene>
    <name evidence="2" type="ORF">pipiens_006132</name>
</gene>